<dbReference type="EMBL" id="CAQQ02148955">
    <property type="status" value="NOT_ANNOTATED_CDS"/>
    <property type="molecule type" value="Genomic_DNA"/>
</dbReference>
<comment type="subcellular location">
    <subcellularLocation>
        <location evidence="1">Cytoplasm</location>
    </subcellularLocation>
</comment>
<dbReference type="PANTHER" id="PTHR10654">
    <property type="entry name" value="CAS SCAFFOLDING PROTEIN"/>
    <property type="match status" value="1"/>
</dbReference>
<dbReference type="STRING" id="36166.T1GXK4"/>
<dbReference type="Pfam" id="PF12026">
    <property type="entry name" value="CAS_C"/>
    <property type="match status" value="1"/>
</dbReference>
<evidence type="ECO:0000313" key="7">
    <source>
        <dbReference type="EnsemblMetazoa" id="MESCA008557-PA"/>
    </source>
</evidence>
<dbReference type="Gene3D" id="1.20.120.830">
    <property type="entry name" value="Serine-rich domain"/>
    <property type="match status" value="1"/>
</dbReference>
<evidence type="ECO:0000256" key="3">
    <source>
        <dbReference type="ARBA" id="ARBA00022553"/>
    </source>
</evidence>
<proteinExistence type="predicted"/>
<sequence length="354" mass="39429">MKSNTLRKEIIPLLSFVVPGWRTKDRIEPILMEIKLSVVRLRTAIHDLTEFGEGALGNASKADDRNLAIKLRPLVKSLKDADKLVRESADQIEYRGWTSDNLSKIDQRNKLPPDSLDRLLACVQSLVEDVRLLSSFIQGNAPLLFKRISLTAGPETPTSNGSHYSSNSVSSNSNTISSGSSEWVEDYDYVSFESKDLTAKKNLELKAVIPENLHKHFDKVVKIAENSAISGGGDKSSELNSNDKLLVKYYSAQIVTHMGYLNEAIDSFLNTVEKNQPPKFFLHMEILSAHNLVSIGDIVHRNISKTNLKVEVEKCTDELSDTLKDCVLKSKKAAQCFPSVTAVQEMVVLEEIIN</sequence>
<dbReference type="EnsemblMetazoa" id="MESCA008557-RA">
    <property type="protein sequence ID" value="MESCA008557-PA"/>
    <property type="gene ID" value="MESCA008557"/>
</dbReference>
<protein>
    <submittedName>
        <fullName evidence="7">Uncharacterized protein</fullName>
    </submittedName>
</protein>
<feature type="domain" description="Serine rich protein interaction" evidence="5">
    <location>
        <begin position="7"/>
        <end position="147"/>
    </location>
</feature>
<dbReference type="HOGENOM" id="CLU_783666_0_0_1"/>
<evidence type="ECO:0000259" key="5">
    <source>
        <dbReference type="Pfam" id="PF08824"/>
    </source>
</evidence>
<evidence type="ECO:0000259" key="6">
    <source>
        <dbReference type="Pfam" id="PF12026"/>
    </source>
</evidence>
<dbReference type="OMA" id="SAQIVTH"/>
<dbReference type="InterPro" id="IPR038319">
    <property type="entry name" value="Serine_rich_sf"/>
</dbReference>
<dbReference type="EMBL" id="CAQQ02148956">
    <property type="status" value="NOT_ANNOTATED_CDS"/>
    <property type="molecule type" value="Genomic_DNA"/>
</dbReference>
<reference evidence="8" key="1">
    <citation type="submission" date="2013-02" db="EMBL/GenBank/DDBJ databases">
        <authorList>
            <person name="Hughes D."/>
        </authorList>
    </citation>
    <scope>NUCLEOTIDE SEQUENCE</scope>
    <source>
        <strain>Durham</strain>
        <strain evidence="8">NC isolate 2 -- Noor lab</strain>
    </source>
</reference>
<dbReference type="GO" id="GO:0016477">
    <property type="term" value="P:cell migration"/>
    <property type="evidence" value="ECO:0007669"/>
    <property type="project" value="TreeGrafter"/>
</dbReference>
<dbReference type="GO" id="GO:0007169">
    <property type="term" value="P:cell surface receptor protein tyrosine kinase signaling pathway"/>
    <property type="evidence" value="ECO:0007669"/>
    <property type="project" value="TreeGrafter"/>
</dbReference>
<accession>T1GXK4</accession>
<keyword evidence="3" id="KW-0597">Phosphoprotein</keyword>
<evidence type="ECO:0000256" key="4">
    <source>
        <dbReference type="SAM" id="MobiDB-lite"/>
    </source>
</evidence>
<keyword evidence="2" id="KW-0963">Cytoplasm</keyword>
<dbReference type="PANTHER" id="PTHR10654:SF18">
    <property type="entry name" value="IP17195P"/>
    <property type="match status" value="1"/>
</dbReference>
<dbReference type="Gene3D" id="1.20.120.230">
    <property type="entry name" value="Alpha-catenin/vinculin-like"/>
    <property type="match status" value="1"/>
</dbReference>
<dbReference type="InterPro" id="IPR021901">
    <property type="entry name" value="CAS_C"/>
</dbReference>
<dbReference type="GO" id="GO:0005886">
    <property type="term" value="C:plasma membrane"/>
    <property type="evidence" value="ECO:0007669"/>
    <property type="project" value="TreeGrafter"/>
</dbReference>
<reference evidence="7" key="2">
    <citation type="submission" date="2015-06" db="UniProtKB">
        <authorList>
            <consortium name="EnsemblMetazoa"/>
        </authorList>
    </citation>
    <scope>IDENTIFICATION</scope>
</reference>
<keyword evidence="8" id="KW-1185">Reference proteome</keyword>
<evidence type="ECO:0000313" key="8">
    <source>
        <dbReference type="Proteomes" id="UP000015102"/>
    </source>
</evidence>
<evidence type="ECO:0000256" key="2">
    <source>
        <dbReference type="ARBA" id="ARBA00022490"/>
    </source>
</evidence>
<dbReference type="InterPro" id="IPR014928">
    <property type="entry name" value="Serine_rich_dom"/>
</dbReference>
<dbReference type="Proteomes" id="UP000015102">
    <property type="component" value="Unassembled WGS sequence"/>
</dbReference>
<feature type="domain" description="CAS family C-terminal" evidence="6">
    <location>
        <begin position="180"/>
        <end position="347"/>
    </location>
</feature>
<dbReference type="Pfam" id="PF08824">
    <property type="entry name" value="Serine_rich"/>
    <property type="match status" value="1"/>
</dbReference>
<feature type="region of interest" description="Disordered" evidence="4">
    <location>
        <begin position="155"/>
        <end position="180"/>
    </location>
</feature>
<feature type="compositionally biased region" description="Low complexity" evidence="4">
    <location>
        <begin position="159"/>
        <end position="180"/>
    </location>
</feature>
<dbReference type="InterPro" id="IPR037362">
    <property type="entry name" value="CAS_fam"/>
</dbReference>
<evidence type="ECO:0000256" key="1">
    <source>
        <dbReference type="ARBA" id="ARBA00004496"/>
    </source>
</evidence>
<name>T1GXK4_MEGSC</name>
<organism evidence="7 8">
    <name type="scientific">Megaselia scalaris</name>
    <name type="common">Humpbacked fly</name>
    <name type="synonym">Phora scalaris</name>
    <dbReference type="NCBI Taxonomy" id="36166"/>
    <lineage>
        <taxon>Eukaryota</taxon>
        <taxon>Metazoa</taxon>
        <taxon>Ecdysozoa</taxon>
        <taxon>Arthropoda</taxon>
        <taxon>Hexapoda</taxon>
        <taxon>Insecta</taxon>
        <taxon>Pterygota</taxon>
        <taxon>Neoptera</taxon>
        <taxon>Endopterygota</taxon>
        <taxon>Diptera</taxon>
        <taxon>Brachycera</taxon>
        <taxon>Muscomorpha</taxon>
        <taxon>Platypezoidea</taxon>
        <taxon>Phoridae</taxon>
        <taxon>Megaseliini</taxon>
        <taxon>Megaselia</taxon>
    </lineage>
</organism>
<dbReference type="AlphaFoldDB" id="T1GXK4"/>
<dbReference type="GO" id="GO:0005737">
    <property type="term" value="C:cytoplasm"/>
    <property type="evidence" value="ECO:0007669"/>
    <property type="project" value="UniProtKB-SubCell"/>
</dbReference>